<protein>
    <submittedName>
        <fullName evidence="2">Uncharacterized protein</fullName>
    </submittedName>
</protein>
<reference evidence="2 3" key="1">
    <citation type="submission" date="2020-04" db="EMBL/GenBank/DDBJ databases">
        <authorList>
            <person name="De Canck E."/>
        </authorList>
    </citation>
    <scope>NUCLEOTIDE SEQUENCE [LARGE SCALE GENOMIC DNA]</scope>
    <source>
        <strain evidence="2 3">LMG 29739</strain>
    </source>
</reference>
<keyword evidence="1" id="KW-0472">Membrane</keyword>
<name>A0A6J5DSK9_9BURK</name>
<sequence>MTGRTRLMLRAYLMTASVAAACIQSLIVMPMMFLFRVPVETFETARFRMLALLFVSASVFVTRGVASCAFHAAVRCGGVTFGHAACGDGVACITPACAKRKLIVLHLHFARMQYENLGDAGAHVDAEADADRSDPGHVHCDSAPRGHDRCTCNKPRMHAVNRSTQR</sequence>
<dbReference type="PROSITE" id="PS51257">
    <property type="entry name" value="PROKAR_LIPOPROTEIN"/>
    <property type="match status" value="1"/>
</dbReference>
<evidence type="ECO:0000313" key="3">
    <source>
        <dbReference type="Proteomes" id="UP000494329"/>
    </source>
</evidence>
<evidence type="ECO:0000313" key="2">
    <source>
        <dbReference type="EMBL" id="CAB3755915.1"/>
    </source>
</evidence>
<dbReference type="Proteomes" id="UP000494329">
    <property type="component" value="Unassembled WGS sequence"/>
</dbReference>
<accession>A0A6J5DSK9</accession>
<proteinExistence type="predicted"/>
<keyword evidence="1" id="KW-1133">Transmembrane helix</keyword>
<keyword evidence="3" id="KW-1185">Reference proteome</keyword>
<dbReference type="EMBL" id="CADIKF010000015">
    <property type="protein sequence ID" value="CAB3755915.1"/>
    <property type="molecule type" value="Genomic_DNA"/>
</dbReference>
<dbReference type="AlphaFoldDB" id="A0A6J5DSK9"/>
<gene>
    <name evidence="2" type="ORF">LMG29739_02336</name>
</gene>
<feature type="transmembrane region" description="Helical" evidence="1">
    <location>
        <begin position="12"/>
        <end position="35"/>
    </location>
</feature>
<keyword evidence="1" id="KW-0812">Transmembrane</keyword>
<feature type="transmembrane region" description="Helical" evidence="1">
    <location>
        <begin position="47"/>
        <end position="66"/>
    </location>
</feature>
<evidence type="ECO:0000256" key="1">
    <source>
        <dbReference type="SAM" id="Phobius"/>
    </source>
</evidence>
<organism evidence="2 3">
    <name type="scientific">Paraburkholderia solisilvae</name>
    <dbReference type="NCBI Taxonomy" id="624376"/>
    <lineage>
        <taxon>Bacteria</taxon>
        <taxon>Pseudomonadati</taxon>
        <taxon>Pseudomonadota</taxon>
        <taxon>Betaproteobacteria</taxon>
        <taxon>Burkholderiales</taxon>
        <taxon>Burkholderiaceae</taxon>
        <taxon>Paraburkholderia</taxon>
    </lineage>
</organism>